<dbReference type="AlphaFoldDB" id="A0A1E5SJ33"/>
<keyword evidence="7" id="KW-1185">Reference proteome</keyword>
<evidence type="ECO:0000256" key="2">
    <source>
        <dbReference type="ARBA" id="ARBA00023125"/>
    </source>
</evidence>
<dbReference type="OrthoDB" id="9127033at2"/>
<dbReference type="GO" id="GO:0003700">
    <property type="term" value="F:DNA-binding transcription factor activity"/>
    <property type="evidence" value="ECO:0007669"/>
    <property type="project" value="TreeGrafter"/>
</dbReference>
<keyword evidence="3" id="KW-0804">Transcription</keyword>
<dbReference type="GO" id="GO:0003677">
    <property type="term" value="F:DNA binding"/>
    <property type="evidence" value="ECO:0007669"/>
    <property type="project" value="UniProtKB-KW"/>
</dbReference>
<evidence type="ECO:0000259" key="4">
    <source>
        <dbReference type="PROSITE" id="PS50042"/>
    </source>
</evidence>
<dbReference type="Proteomes" id="UP000095713">
    <property type="component" value="Unassembled WGS sequence"/>
</dbReference>
<evidence type="ECO:0000256" key="1">
    <source>
        <dbReference type="ARBA" id="ARBA00023015"/>
    </source>
</evidence>
<reference evidence="6 7" key="1">
    <citation type="submission" date="2016-05" db="EMBL/GenBank/DDBJ databases">
        <title>Draft Genome Sequence of Algibacter sp. Strain SK-16 Isolated from the Surface Water of Aburatsubo Inlet.</title>
        <authorList>
            <person name="Wong S.-K."/>
            <person name="Yoshizawa S."/>
            <person name="Nakajima Y."/>
            <person name="Ogura Y."/>
            <person name="Tetsuya H."/>
            <person name="Hamasaki K."/>
        </authorList>
    </citation>
    <scope>NUCLEOTIDE SEQUENCE [LARGE SCALE GENOMIC DNA]</scope>
    <source>
        <strain evidence="6 7">SK-16</strain>
    </source>
</reference>
<dbReference type="STRING" id="1849968.A8C32_08020"/>
<evidence type="ECO:0000259" key="5">
    <source>
        <dbReference type="PROSITE" id="PS51063"/>
    </source>
</evidence>
<dbReference type="SMART" id="SM00419">
    <property type="entry name" value="HTH_CRP"/>
    <property type="match status" value="1"/>
</dbReference>
<dbReference type="PROSITE" id="PS51063">
    <property type="entry name" value="HTH_CRP_2"/>
    <property type="match status" value="1"/>
</dbReference>
<dbReference type="GO" id="GO:0005829">
    <property type="term" value="C:cytosol"/>
    <property type="evidence" value="ECO:0007669"/>
    <property type="project" value="TreeGrafter"/>
</dbReference>
<dbReference type="InterPro" id="IPR014710">
    <property type="entry name" value="RmlC-like_jellyroll"/>
</dbReference>
<feature type="domain" description="Cyclic nucleotide-binding" evidence="4">
    <location>
        <begin position="19"/>
        <end position="139"/>
    </location>
</feature>
<dbReference type="RefSeq" id="WP_069831794.1">
    <property type="nucleotide sequence ID" value="NZ_MDJD01000054.1"/>
</dbReference>
<evidence type="ECO:0000256" key="3">
    <source>
        <dbReference type="ARBA" id="ARBA00023163"/>
    </source>
</evidence>
<organism evidence="6 7">
    <name type="scientific">Flavivirga aquatica</name>
    <dbReference type="NCBI Taxonomy" id="1849968"/>
    <lineage>
        <taxon>Bacteria</taxon>
        <taxon>Pseudomonadati</taxon>
        <taxon>Bacteroidota</taxon>
        <taxon>Flavobacteriia</taxon>
        <taxon>Flavobacteriales</taxon>
        <taxon>Flavobacteriaceae</taxon>
        <taxon>Flavivirga</taxon>
    </lineage>
</organism>
<protein>
    <submittedName>
        <fullName evidence="6">Crp/Fnr family transcriptional regulator</fullName>
    </submittedName>
</protein>
<dbReference type="PANTHER" id="PTHR24567:SF58">
    <property type="entry name" value="CYCLIC AMP-BINDING REGULATORY PROTEIN"/>
    <property type="match status" value="1"/>
</dbReference>
<dbReference type="PROSITE" id="PS50042">
    <property type="entry name" value="CNMP_BINDING_3"/>
    <property type="match status" value="1"/>
</dbReference>
<accession>A0A1E5SJ33</accession>
<dbReference type="CDD" id="cd00038">
    <property type="entry name" value="CAP_ED"/>
    <property type="match status" value="1"/>
</dbReference>
<dbReference type="EMBL" id="MDJD01000054">
    <property type="protein sequence ID" value="OEJ99111.1"/>
    <property type="molecule type" value="Genomic_DNA"/>
</dbReference>
<proteinExistence type="predicted"/>
<keyword evidence="2" id="KW-0238">DNA-binding</keyword>
<dbReference type="SMART" id="SM00100">
    <property type="entry name" value="cNMP"/>
    <property type="match status" value="1"/>
</dbReference>
<name>A0A1E5SJ33_9FLAO</name>
<gene>
    <name evidence="6" type="ORF">A8C32_08020</name>
</gene>
<dbReference type="InterPro" id="IPR036390">
    <property type="entry name" value="WH_DNA-bd_sf"/>
</dbReference>
<dbReference type="Gene3D" id="1.10.10.10">
    <property type="entry name" value="Winged helix-like DNA-binding domain superfamily/Winged helix DNA-binding domain"/>
    <property type="match status" value="1"/>
</dbReference>
<dbReference type="Pfam" id="PF00027">
    <property type="entry name" value="cNMP_binding"/>
    <property type="match status" value="1"/>
</dbReference>
<dbReference type="InterPro" id="IPR050397">
    <property type="entry name" value="Env_Response_Regulators"/>
</dbReference>
<dbReference type="InterPro" id="IPR000595">
    <property type="entry name" value="cNMP-bd_dom"/>
</dbReference>
<dbReference type="Gene3D" id="2.60.120.10">
    <property type="entry name" value="Jelly Rolls"/>
    <property type="match status" value="1"/>
</dbReference>
<dbReference type="SUPFAM" id="SSF46785">
    <property type="entry name" value="Winged helix' DNA-binding domain"/>
    <property type="match status" value="1"/>
</dbReference>
<dbReference type="InterPro" id="IPR018490">
    <property type="entry name" value="cNMP-bd_dom_sf"/>
</dbReference>
<evidence type="ECO:0000313" key="6">
    <source>
        <dbReference type="EMBL" id="OEJ99111.1"/>
    </source>
</evidence>
<dbReference type="InterPro" id="IPR012318">
    <property type="entry name" value="HTH_CRP"/>
</dbReference>
<keyword evidence="1" id="KW-0805">Transcription regulation</keyword>
<feature type="domain" description="HTH crp-type" evidence="5">
    <location>
        <begin position="153"/>
        <end position="224"/>
    </location>
</feature>
<sequence>MEDHQEGRCENCIIRQLNSLKALSKEELKLISDTKVTKSIKKGDVIFEEGEKLNGVFCVRNGVSKLSKMSDNGKDQIVKIATKGEVLGQRSVIAEEKTNLSAVALNDMEVCYISKNHLTDNISNNVAFTKAILVQMAEDLKFADDVIVNMAQKSVKQRIAETLRYLEKNFKTDEEGYIAMTLSREDIANVVGAAKEACIRTLTSFKKEGWIITDGKRIKIEDDKALYRLIEGF</sequence>
<dbReference type="Pfam" id="PF13545">
    <property type="entry name" value="HTH_Crp_2"/>
    <property type="match status" value="1"/>
</dbReference>
<dbReference type="PANTHER" id="PTHR24567">
    <property type="entry name" value="CRP FAMILY TRANSCRIPTIONAL REGULATORY PROTEIN"/>
    <property type="match status" value="1"/>
</dbReference>
<dbReference type="SUPFAM" id="SSF51206">
    <property type="entry name" value="cAMP-binding domain-like"/>
    <property type="match status" value="1"/>
</dbReference>
<comment type="caution">
    <text evidence="6">The sequence shown here is derived from an EMBL/GenBank/DDBJ whole genome shotgun (WGS) entry which is preliminary data.</text>
</comment>
<evidence type="ECO:0000313" key="7">
    <source>
        <dbReference type="Proteomes" id="UP000095713"/>
    </source>
</evidence>
<dbReference type="InterPro" id="IPR036388">
    <property type="entry name" value="WH-like_DNA-bd_sf"/>
</dbReference>